<dbReference type="AlphaFoldDB" id="A0A859FAV1"/>
<proteinExistence type="predicted"/>
<evidence type="ECO:0000313" key="3">
    <source>
        <dbReference type="Proteomes" id="UP000318138"/>
    </source>
</evidence>
<accession>A0A859FAV1</accession>
<dbReference type="InterPro" id="IPR013222">
    <property type="entry name" value="Glyco_hyd_98_carb-bd"/>
</dbReference>
<organism evidence="2 3">
    <name type="scientific">Paenalkalicoccus suaedae</name>
    <dbReference type="NCBI Taxonomy" id="2592382"/>
    <lineage>
        <taxon>Bacteria</taxon>
        <taxon>Bacillati</taxon>
        <taxon>Bacillota</taxon>
        <taxon>Bacilli</taxon>
        <taxon>Bacillales</taxon>
        <taxon>Bacillaceae</taxon>
        <taxon>Paenalkalicoccus</taxon>
    </lineage>
</organism>
<keyword evidence="3" id="KW-1185">Reference proteome</keyword>
<feature type="domain" description="Glycosyl hydrolase family 98 putative carbohydrate-binding module" evidence="1">
    <location>
        <begin position="41"/>
        <end position="117"/>
    </location>
</feature>
<evidence type="ECO:0000313" key="2">
    <source>
        <dbReference type="EMBL" id="QKS70473.1"/>
    </source>
</evidence>
<gene>
    <name evidence="2" type="ORF">FLK61_27350</name>
</gene>
<dbReference type="Gene3D" id="2.60.120.1060">
    <property type="entry name" value="NPCBM/NEW2 domain"/>
    <property type="match status" value="1"/>
</dbReference>
<dbReference type="KEGG" id="psua:FLK61_27350"/>
<evidence type="ECO:0000259" key="1">
    <source>
        <dbReference type="Pfam" id="PF08305"/>
    </source>
</evidence>
<name>A0A859FAV1_9BACI</name>
<dbReference type="InterPro" id="IPR038637">
    <property type="entry name" value="NPCBM_sf"/>
</dbReference>
<reference evidence="3" key="1">
    <citation type="submission" date="2019-07" db="EMBL/GenBank/DDBJ databases">
        <title>Bacillus alkalisoli sp. nov. isolated from saline soil.</title>
        <authorList>
            <person name="Sun J.-Q."/>
            <person name="Xu L."/>
        </authorList>
    </citation>
    <scope>NUCLEOTIDE SEQUENCE [LARGE SCALE GENOMIC DNA]</scope>
    <source>
        <strain evidence="3">M4U3P1</strain>
    </source>
</reference>
<dbReference type="RefSeq" id="WP_176008511.1">
    <property type="nucleotide sequence ID" value="NZ_CP041372.2"/>
</dbReference>
<dbReference type="EMBL" id="CP041372">
    <property type="protein sequence ID" value="QKS70473.1"/>
    <property type="molecule type" value="Genomic_DNA"/>
</dbReference>
<protein>
    <submittedName>
        <fullName evidence="2">NPCBM/NEW2 domain-containing protein</fullName>
    </submittedName>
</protein>
<dbReference type="Proteomes" id="UP000318138">
    <property type="component" value="Chromosome"/>
</dbReference>
<sequence length="132" mass="14444">MDQLPILSGSLNWETNVQPFQINGEDVTPLLNMFRYDNQNKASVTYELGSNYITLSGSIGVPDDIDDGEVTVTITMDDGEAVSDANTLGSSNRGPNSFEMMVQGVDEMTITIDVGDELSSVILWDFIVTEKK</sequence>
<dbReference type="Pfam" id="PF08305">
    <property type="entry name" value="NPCBM"/>
    <property type="match status" value="1"/>
</dbReference>